<evidence type="ECO:0000313" key="3">
    <source>
        <dbReference type="Proteomes" id="UP000824890"/>
    </source>
</evidence>
<keyword evidence="1" id="KW-0472">Membrane</keyword>
<dbReference type="EMBL" id="JAGKQM010000004">
    <property type="protein sequence ID" value="KAH0929135.1"/>
    <property type="molecule type" value="Genomic_DNA"/>
</dbReference>
<name>A0ABQ8DIC9_BRANA</name>
<comment type="caution">
    <text evidence="2">The sequence shown here is derived from an EMBL/GenBank/DDBJ whole genome shotgun (WGS) entry which is preliminary data.</text>
</comment>
<keyword evidence="3" id="KW-1185">Reference proteome</keyword>
<proteinExistence type="predicted"/>
<gene>
    <name evidence="2" type="ORF">HID58_014862</name>
</gene>
<reference evidence="2 3" key="1">
    <citation type="submission" date="2021-05" db="EMBL/GenBank/DDBJ databases">
        <title>Genome Assembly of Synthetic Allotetraploid Brassica napus Reveals Homoeologous Exchanges between Subgenomes.</title>
        <authorList>
            <person name="Davis J.T."/>
        </authorList>
    </citation>
    <scope>NUCLEOTIDE SEQUENCE [LARGE SCALE GENOMIC DNA]</scope>
    <source>
        <strain evidence="3">cv. Da-Ae</strain>
        <tissue evidence="2">Seedling</tissue>
    </source>
</reference>
<evidence type="ECO:0000256" key="1">
    <source>
        <dbReference type="SAM" id="Phobius"/>
    </source>
</evidence>
<accession>A0ABQ8DIC9</accession>
<sequence length="253" mass="29333">VRTEKIPGEKQNLEDRNRECFEANGTIENIQIKQRRRESLISDLFLGKLGPYYKKITRILFDPATKCSDQMQRSNAAIDDDFHPCYLEGISHTREKVQKRESISILGSVYDRRVSERAGALRFFVKMSFLCFSVACYPDRLRWWQSGWSNDAVVWRFLGVVKLTCQFKFRFREVEAYIAPSPPALVSGRWELLQLCHCRLLSPESEGFLNLTPPPLGVSIFLIGVCFRFWIGCGLWFMVTLVRGFDLLDEISI</sequence>
<organism evidence="2 3">
    <name type="scientific">Brassica napus</name>
    <name type="common">Rape</name>
    <dbReference type="NCBI Taxonomy" id="3708"/>
    <lineage>
        <taxon>Eukaryota</taxon>
        <taxon>Viridiplantae</taxon>
        <taxon>Streptophyta</taxon>
        <taxon>Embryophyta</taxon>
        <taxon>Tracheophyta</taxon>
        <taxon>Spermatophyta</taxon>
        <taxon>Magnoliopsida</taxon>
        <taxon>eudicotyledons</taxon>
        <taxon>Gunneridae</taxon>
        <taxon>Pentapetalae</taxon>
        <taxon>rosids</taxon>
        <taxon>malvids</taxon>
        <taxon>Brassicales</taxon>
        <taxon>Brassicaceae</taxon>
        <taxon>Brassiceae</taxon>
        <taxon>Brassica</taxon>
    </lineage>
</organism>
<evidence type="ECO:0000313" key="2">
    <source>
        <dbReference type="EMBL" id="KAH0929135.1"/>
    </source>
</evidence>
<keyword evidence="1" id="KW-1133">Transmembrane helix</keyword>
<dbReference type="Proteomes" id="UP000824890">
    <property type="component" value="Unassembled WGS sequence"/>
</dbReference>
<keyword evidence="1" id="KW-0812">Transmembrane</keyword>
<feature type="transmembrane region" description="Helical" evidence="1">
    <location>
        <begin position="216"/>
        <end position="239"/>
    </location>
</feature>
<feature type="non-terminal residue" evidence="2">
    <location>
        <position position="1"/>
    </location>
</feature>
<protein>
    <submittedName>
        <fullName evidence="2">Uncharacterized protein</fullName>
    </submittedName>
</protein>